<dbReference type="SUPFAM" id="SSF56003">
    <property type="entry name" value="Molybdenum cofactor-binding domain"/>
    <property type="match status" value="2"/>
</dbReference>
<dbReference type="PIRSF" id="PIRSF036389">
    <property type="entry name" value="IOR_B"/>
    <property type="match status" value="1"/>
</dbReference>
<dbReference type="InterPro" id="IPR037165">
    <property type="entry name" value="AldOxase/xan_DH_Mopterin-bd_sf"/>
</dbReference>
<evidence type="ECO:0000313" key="4">
    <source>
        <dbReference type="Proteomes" id="UP001500713"/>
    </source>
</evidence>
<keyword evidence="4" id="KW-1185">Reference proteome</keyword>
<dbReference type="PANTHER" id="PTHR47495:SF2">
    <property type="entry name" value="ALDEHYDE DEHYDROGENASE"/>
    <property type="match status" value="1"/>
</dbReference>
<dbReference type="InterPro" id="IPR000674">
    <property type="entry name" value="Ald_Oxase/Xan_DH_a/b"/>
</dbReference>
<dbReference type="InterPro" id="IPR052516">
    <property type="entry name" value="N-heterocyclic_Hydroxylase"/>
</dbReference>
<dbReference type="PANTHER" id="PTHR47495">
    <property type="entry name" value="ALDEHYDE DEHYDROGENASE"/>
    <property type="match status" value="1"/>
</dbReference>
<evidence type="ECO:0000256" key="1">
    <source>
        <dbReference type="SAM" id="Phobius"/>
    </source>
</evidence>
<dbReference type="Gene3D" id="3.30.365.10">
    <property type="entry name" value="Aldehyde oxidase/xanthine dehydrogenase, molybdopterin binding domain"/>
    <property type="match status" value="4"/>
</dbReference>
<evidence type="ECO:0000259" key="2">
    <source>
        <dbReference type="SMART" id="SM01008"/>
    </source>
</evidence>
<feature type="transmembrane region" description="Helical" evidence="1">
    <location>
        <begin position="20"/>
        <end position="38"/>
    </location>
</feature>
<sequence>MADTKISEPKPKKGKWTRRAFIGAGVVAGGALVVGVAVRPGNPIDRLSPMLAKGKGEQLINAWVKIDAENVVTAIIPHVEMGQGVFTSLAQMLADELDADWNKVKILEAPADKKYVSHDIGREFLAPDLEVPAILEPTVGGSFLQLATALNLQITGGSFSVRGTGQRAMRVAGAAAKEMLIAAAAEEWNVPAGELRAENSMILHDKSSKSAPFADFAAAAAEQDLPNKPKLKSPKDYKLMGKAMARHDIPDKSKGAAIFGIDADLPGMKYAAVRAAPVVGATVESMNVDTAKTMPGVLQILNMGDFIAVVADGYWQAEQALGTIDATYSKTEGDTLDQNALFARYATVLDEAGNDGGDVETEQGDVMEAFASAATKVEAEYKVPFLAHATMEPMNCTAWVRDGKCDVWSGHQAPLMARKAAADTLGIDTDDVTYHNAYLGGGFGRRSENDAIIMATRIAKATKYPVKMIWSREEDTMQDHYRPSATSRFQGGLDENGKAVSWSNIHTHLFDPQEAPTVPYYEIANHRIRKIDVPTHLRFGPWRSVDHSQHGYFIESFVDEMAHAAGKDGYAFRRELLASSPRHLKVLDKAAEMAGWDKPLPDGHGRGIAFVPSFGTIVAEVAEVDMTGKKPKVKKIYVAADPGFAVNPDGFAAQMESSIAYGLTAALYGEISIKEGTVQQSNFHDYPILRINEMPEVEVAIINGDHKRLGGAGEPGLPPLAPAVTNAIFAATGKRVRELPLSKQDFA</sequence>
<dbReference type="Pfam" id="PF02738">
    <property type="entry name" value="MoCoBD_1"/>
    <property type="match status" value="1"/>
</dbReference>
<organism evidence="3 4">
    <name type="scientific">Parasphingorhabdus litoris</name>
    <dbReference type="NCBI Taxonomy" id="394733"/>
    <lineage>
        <taxon>Bacteria</taxon>
        <taxon>Pseudomonadati</taxon>
        <taxon>Pseudomonadota</taxon>
        <taxon>Alphaproteobacteria</taxon>
        <taxon>Sphingomonadales</taxon>
        <taxon>Sphingomonadaceae</taxon>
        <taxon>Parasphingorhabdus</taxon>
    </lineage>
</organism>
<keyword evidence="1" id="KW-0812">Transmembrane</keyword>
<dbReference type="SMART" id="SM01008">
    <property type="entry name" value="Ald_Xan_dh_C"/>
    <property type="match status" value="1"/>
</dbReference>
<name>A0ABP3KV58_9SPHN</name>
<protein>
    <submittedName>
        <fullName evidence="3">Xanthine dehydrogenase family protein molybdopterin-binding subunit</fullName>
    </submittedName>
</protein>
<dbReference type="Proteomes" id="UP001500713">
    <property type="component" value="Unassembled WGS sequence"/>
</dbReference>
<keyword evidence="1" id="KW-1133">Transmembrane helix</keyword>
<evidence type="ECO:0000313" key="3">
    <source>
        <dbReference type="EMBL" id="GAA0485620.1"/>
    </source>
</evidence>
<dbReference type="Pfam" id="PF20256">
    <property type="entry name" value="MoCoBD_2"/>
    <property type="match status" value="2"/>
</dbReference>
<dbReference type="InterPro" id="IPR008274">
    <property type="entry name" value="AldOxase/xan_DH_MoCoBD1"/>
</dbReference>
<dbReference type="RefSeq" id="WP_229955556.1">
    <property type="nucleotide sequence ID" value="NZ_BAAAEM010000003.1"/>
</dbReference>
<dbReference type="InterPro" id="IPR046867">
    <property type="entry name" value="AldOxase/xan_DH_MoCoBD2"/>
</dbReference>
<proteinExistence type="predicted"/>
<comment type="caution">
    <text evidence="3">The sequence shown here is derived from an EMBL/GenBank/DDBJ whole genome shotgun (WGS) entry which is preliminary data.</text>
</comment>
<feature type="domain" description="Aldehyde oxidase/xanthine dehydrogenase a/b hammerhead" evidence="2">
    <location>
        <begin position="254"/>
        <end position="332"/>
    </location>
</feature>
<dbReference type="EMBL" id="BAAAEM010000003">
    <property type="protein sequence ID" value="GAA0485620.1"/>
    <property type="molecule type" value="Genomic_DNA"/>
</dbReference>
<reference evidence="4" key="1">
    <citation type="journal article" date="2019" name="Int. J. Syst. Evol. Microbiol.">
        <title>The Global Catalogue of Microorganisms (GCM) 10K type strain sequencing project: providing services to taxonomists for standard genome sequencing and annotation.</title>
        <authorList>
            <consortium name="The Broad Institute Genomics Platform"/>
            <consortium name="The Broad Institute Genome Sequencing Center for Infectious Disease"/>
            <person name="Wu L."/>
            <person name="Ma J."/>
        </authorList>
    </citation>
    <scope>NUCLEOTIDE SEQUENCE [LARGE SCALE GENOMIC DNA]</scope>
    <source>
        <strain evidence="4">JCM 14162</strain>
    </source>
</reference>
<dbReference type="Gene3D" id="3.90.1170.50">
    <property type="entry name" value="Aldehyde oxidase/xanthine dehydrogenase, a/b hammerhead"/>
    <property type="match status" value="1"/>
</dbReference>
<keyword evidence="1" id="KW-0472">Membrane</keyword>
<gene>
    <name evidence="3" type="ORF">GCM10009096_30450</name>
</gene>
<accession>A0ABP3KV58</accession>
<dbReference type="InterPro" id="IPR012368">
    <property type="entry name" value="OxRdtase_Mopterin-bd_su_IorB"/>
</dbReference>